<sequence>MDILEAKKNLKKLHEDKEKIESLNHLNAPIAFKFECDKRIRQIDGNIETIKQNIKRYGR</sequence>
<protein>
    <submittedName>
        <fullName evidence="1">Uncharacterized protein</fullName>
    </submittedName>
</protein>
<accession>A0A3D2SQQ5</accession>
<gene>
    <name evidence="1" type="ORF">DHW29_17740</name>
</gene>
<proteinExistence type="predicted"/>
<organism evidence="1 2">
    <name type="scientific">Acinetobacter ursingii</name>
    <dbReference type="NCBI Taxonomy" id="108980"/>
    <lineage>
        <taxon>Bacteria</taxon>
        <taxon>Pseudomonadati</taxon>
        <taxon>Pseudomonadota</taxon>
        <taxon>Gammaproteobacteria</taxon>
        <taxon>Moraxellales</taxon>
        <taxon>Moraxellaceae</taxon>
        <taxon>Acinetobacter</taxon>
    </lineage>
</organism>
<dbReference type="Proteomes" id="UP000263596">
    <property type="component" value="Unassembled WGS sequence"/>
</dbReference>
<dbReference type="EMBL" id="DPVE01000326">
    <property type="protein sequence ID" value="HCK31817.1"/>
    <property type="molecule type" value="Genomic_DNA"/>
</dbReference>
<dbReference type="AlphaFoldDB" id="A0A3D2SQQ5"/>
<name>A0A3D2SQQ5_9GAMM</name>
<evidence type="ECO:0000313" key="2">
    <source>
        <dbReference type="Proteomes" id="UP000263596"/>
    </source>
</evidence>
<reference evidence="1 2" key="1">
    <citation type="journal article" date="2018" name="Nat. Biotechnol.">
        <title>A standardized bacterial taxonomy based on genome phylogeny substantially revises the tree of life.</title>
        <authorList>
            <person name="Parks D.H."/>
            <person name="Chuvochina M."/>
            <person name="Waite D.W."/>
            <person name="Rinke C."/>
            <person name="Skarshewski A."/>
            <person name="Chaumeil P.A."/>
            <person name="Hugenholtz P."/>
        </authorList>
    </citation>
    <scope>NUCLEOTIDE SEQUENCE [LARGE SCALE GENOMIC DNA]</scope>
    <source>
        <strain evidence="1">UBA9669</strain>
    </source>
</reference>
<comment type="caution">
    <text evidence="1">The sequence shown here is derived from an EMBL/GenBank/DDBJ whole genome shotgun (WGS) entry which is preliminary data.</text>
</comment>
<dbReference type="RefSeq" id="WP_049173674.1">
    <property type="nucleotide sequence ID" value="NZ_BKFK01000002.1"/>
</dbReference>
<evidence type="ECO:0000313" key="1">
    <source>
        <dbReference type="EMBL" id="HCK31817.1"/>
    </source>
</evidence>